<feature type="domain" description="Large ribosomal subunit protein uL2 C-terminal" evidence="6">
    <location>
        <begin position="124"/>
        <end position="252"/>
    </location>
</feature>
<feature type="compositionally biased region" description="Basic residues" evidence="5">
    <location>
        <begin position="256"/>
        <end position="265"/>
    </location>
</feature>
<dbReference type="NCBIfam" id="TIGR01171">
    <property type="entry name" value="rplB_bact"/>
    <property type="match status" value="1"/>
</dbReference>
<keyword evidence="9" id="KW-1185">Reference proteome</keyword>
<dbReference type="PROSITE" id="PS00467">
    <property type="entry name" value="RIBOSOMAL_L2"/>
    <property type="match status" value="1"/>
</dbReference>
<dbReference type="Pfam" id="PF00181">
    <property type="entry name" value="Ribosomal_L2_N"/>
    <property type="match status" value="1"/>
</dbReference>
<keyword evidence="2 4" id="KW-0689">Ribosomal protein</keyword>
<dbReference type="Gene3D" id="2.30.30.30">
    <property type="match status" value="1"/>
</dbReference>
<evidence type="ECO:0000259" key="6">
    <source>
        <dbReference type="SMART" id="SM01382"/>
    </source>
</evidence>
<dbReference type="SUPFAM" id="SSF50104">
    <property type="entry name" value="Translation proteins SH3-like domain"/>
    <property type="match status" value="1"/>
</dbReference>
<dbReference type="Gene3D" id="4.10.950.10">
    <property type="entry name" value="Ribosomal protein L2, domain 3"/>
    <property type="match status" value="1"/>
</dbReference>
<keyword evidence="4" id="KW-0699">rRNA-binding</keyword>
<dbReference type="InterPro" id="IPR022669">
    <property type="entry name" value="Ribosomal_uL2_C"/>
</dbReference>
<evidence type="ECO:0000256" key="3">
    <source>
        <dbReference type="ARBA" id="ARBA00023274"/>
    </source>
</evidence>
<accession>A0ABY7W102</accession>
<evidence type="ECO:0000256" key="2">
    <source>
        <dbReference type="ARBA" id="ARBA00022980"/>
    </source>
</evidence>
<evidence type="ECO:0000313" key="8">
    <source>
        <dbReference type="EMBL" id="WDE98711.1"/>
    </source>
</evidence>
<dbReference type="InterPro" id="IPR002171">
    <property type="entry name" value="Ribosomal_uL2"/>
</dbReference>
<name>A0ABY7W102_9BACT</name>
<dbReference type="GO" id="GO:0005840">
    <property type="term" value="C:ribosome"/>
    <property type="evidence" value="ECO:0007669"/>
    <property type="project" value="UniProtKB-KW"/>
</dbReference>
<proteinExistence type="inferred from homology"/>
<comment type="subunit">
    <text evidence="4">Part of the 50S ribosomal subunit. Forms a bridge to the 30S subunit in the 70S ribosome.</text>
</comment>
<dbReference type="InterPro" id="IPR014726">
    <property type="entry name" value="Ribosomal_uL2_dom3"/>
</dbReference>
<keyword evidence="4" id="KW-0694">RNA-binding</keyword>
<evidence type="ECO:0000313" key="9">
    <source>
        <dbReference type="Proteomes" id="UP001214250"/>
    </source>
</evidence>
<dbReference type="SUPFAM" id="SSF50249">
    <property type="entry name" value="Nucleic acid-binding proteins"/>
    <property type="match status" value="1"/>
</dbReference>
<dbReference type="Proteomes" id="UP001214250">
    <property type="component" value="Chromosome 2"/>
</dbReference>
<dbReference type="PANTHER" id="PTHR13691:SF5">
    <property type="entry name" value="LARGE RIBOSOMAL SUBUNIT PROTEIN UL2M"/>
    <property type="match status" value="1"/>
</dbReference>
<organism evidence="8 9">
    <name type="scientific">Lentisphaera profundi</name>
    <dbReference type="NCBI Taxonomy" id="1658616"/>
    <lineage>
        <taxon>Bacteria</taxon>
        <taxon>Pseudomonadati</taxon>
        <taxon>Lentisphaerota</taxon>
        <taxon>Lentisphaeria</taxon>
        <taxon>Lentisphaerales</taxon>
        <taxon>Lentisphaeraceae</taxon>
        <taxon>Lentisphaera</taxon>
    </lineage>
</organism>
<dbReference type="InterPro" id="IPR012340">
    <property type="entry name" value="NA-bd_OB-fold"/>
</dbReference>
<dbReference type="SMART" id="SM01382">
    <property type="entry name" value="Ribosomal_L2_C"/>
    <property type="match status" value="1"/>
</dbReference>
<evidence type="ECO:0000256" key="5">
    <source>
        <dbReference type="SAM" id="MobiDB-lite"/>
    </source>
</evidence>
<keyword evidence="3 4" id="KW-0687">Ribonucleoprotein</keyword>
<dbReference type="Pfam" id="PF03947">
    <property type="entry name" value="Ribosomal_L2_C"/>
    <property type="match status" value="1"/>
</dbReference>
<gene>
    <name evidence="4 8" type="primary">rplB</name>
    <name evidence="8" type="ORF">PQO03_12775</name>
</gene>
<feature type="region of interest" description="Disordered" evidence="5">
    <location>
        <begin position="27"/>
        <end position="51"/>
    </location>
</feature>
<protein>
    <recommendedName>
        <fullName evidence="4">Large ribosomal subunit protein uL2</fullName>
    </recommendedName>
</protein>
<dbReference type="HAMAP" id="MF_01320_B">
    <property type="entry name" value="Ribosomal_uL2_B"/>
    <property type="match status" value="1"/>
</dbReference>
<dbReference type="SMART" id="SM01383">
    <property type="entry name" value="Ribosomal_L2"/>
    <property type="match status" value="1"/>
</dbReference>
<feature type="domain" description="Large ribosomal subunit protein uL2 RNA-binding" evidence="7">
    <location>
        <begin position="42"/>
        <end position="118"/>
    </location>
</feature>
<evidence type="ECO:0000259" key="7">
    <source>
        <dbReference type="SMART" id="SM01383"/>
    </source>
</evidence>
<dbReference type="PIRSF" id="PIRSF002158">
    <property type="entry name" value="Ribosomal_L2"/>
    <property type="match status" value="1"/>
</dbReference>
<dbReference type="Gene3D" id="2.40.50.140">
    <property type="entry name" value="Nucleic acid-binding proteins"/>
    <property type="match status" value="1"/>
</dbReference>
<dbReference type="InterPro" id="IPR008991">
    <property type="entry name" value="Translation_prot_SH3-like_sf"/>
</dbReference>
<reference evidence="8 9" key="1">
    <citation type="submission" date="2023-02" db="EMBL/GenBank/DDBJ databases">
        <title>Genome sequence of Lentisphaera profundi SAORIC-696.</title>
        <authorList>
            <person name="Kim e."/>
            <person name="Cho J.-C."/>
            <person name="Choi A."/>
            <person name="Kang I."/>
        </authorList>
    </citation>
    <scope>NUCLEOTIDE SEQUENCE [LARGE SCALE GENOMIC DNA]</scope>
    <source>
        <strain evidence="8 9">SAORIC-696</strain>
    </source>
</reference>
<dbReference type="InterPro" id="IPR014722">
    <property type="entry name" value="Rib_uL2_dom2"/>
</dbReference>
<evidence type="ECO:0000256" key="1">
    <source>
        <dbReference type="ARBA" id="ARBA00005636"/>
    </source>
</evidence>
<dbReference type="PANTHER" id="PTHR13691">
    <property type="entry name" value="RIBOSOMAL PROTEIN L2"/>
    <property type="match status" value="1"/>
</dbReference>
<comment type="similarity">
    <text evidence="1 4">Belongs to the universal ribosomal protein uL2 family.</text>
</comment>
<dbReference type="InterPro" id="IPR022671">
    <property type="entry name" value="Ribosomal_uL2_CS"/>
</dbReference>
<dbReference type="InterPro" id="IPR005880">
    <property type="entry name" value="Ribosomal_uL2_bac/org-type"/>
</dbReference>
<dbReference type="InterPro" id="IPR022666">
    <property type="entry name" value="Ribosomal_uL2_RNA-bd_dom"/>
</dbReference>
<comment type="function">
    <text evidence="4">One of the primary rRNA binding proteins. Required for association of the 30S and 50S subunits to form the 70S ribosome, for tRNA binding and peptide bond formation. It has been suggested to have peptidyltransferase activity; this is somewhat controversial. Makes several contacts with the 16S rRNA in the 70S ribosome.</text>
</comment>
<evidence type="ECO:0000256" key="4">
    <source>
        <dbReference type="HAMAP-Rule" id="MF_01320"/>
    </source>
</evidence>
<dbReference type="EMBL" id="CP117812">
    <property type="protein sequence ID" value="WDE98711.1"/>
    <property type="molecule type" value="Genomic_DNA"/>
</dbReference>
<sequence>MAIKTYKPTTPSLRNMVTVIDETITRSNSERSLTKGKKSTGGRNNAGRITTRFRGGGVKRKYRTIDFKRNKIGIPAKVAEIEYDPNRTANIALLHYADGEKRYILAPIGLEQGDTVMSGDKAEFKPGNALKIKDIPVGVIIHNLELEPGKGAVMVRSAGQQAILRSKEVDFAQIKLPSGEVRLVNLDCMATIGVVGNADHRKAKIGKAGKKRFQGKRPHVRGVAMNPVDHPMGGGEGRTSGGSHPVSPWGQLSKGFKTRNPRKNSSKFIIEKRKK</sequence>
<dbReference type="RefSeq" id="WP_274153580.1">
    <property type="nucleotide sequence ID" value="NZ_CP117812.1"/>
</dbReference>
<feature type="region of interest" description="Disordered" evidence="5">
    <location>
        <begin position="222"/>
        <end position="275"/>
    </location>
</feature>